<keyword evidence="2" id="KW-1185">Reference proteome</keyword>
<reference evidence="1" key="1">
    <citation type="submission" date="2022-02" db="EMBL/GenBank/DDBJ databases">
        <title>Plant Genome Project.</title>
        <authorList>
            <person name="Zhang R.-G."/>
        </authorList>
    </citation>
    <scope>NUCLEOTIDE SEQUENCE</scope>
    <source>
        <strain evidence="1">AT1</strain>
    </source>
</reference>
<dbReference type="Proteomes" id="UP001062846">
    <property type="component" value="Chromosome 4"/>
</dbReference>
<dbReference type="EMBL" id="CM046391">
    <property type="protein sequence ID" value="KAI8559867.1"/>
    <property type="molecule type" value="Genomic_DNA"/>
</dbReference>
<evidence type="ECO:0000313" key="1">
    <source>
        <dbReference type="EMBL" id="KAI8559867.1"/>
    </source>
</evidence>
<comment type="caution">
    <text evidence="1">The sequence shown here is derived from an EMBL/GenBank/DDBJ whole genome shotgun (WGS) entry which is preliminary data.</text>
</comment>
<gene>
    <name evidence="1" type="ORF">RHMOL_Rhmol04G0208700</name>
</gene>
<accession>A0ACC0P2K1</accession>
<name>A0ACC0P2K1_RHOML</name>
<evidence type="ECO:0000313" key="2">
    <source>
        <dbReference type="Proteomes" id="UP001062846"/>
    </source>
</evidence>
<organism evidence="1 2">
    <name type="scientific">Rhododendron molle</name>
    <name type="common">Chinese azalea</name>
    <name type="synonym">Azalea mollis</name>
    <dbReference type="NCBI Taxonomy" id="49168"/>
    <lineage>
        <taxon>Eukaryota</taxon>
        <taxon>Viridiplantae</taxon>
        <taxon>Streptophyta</taxon>
        <taxon>Embryophyta</taxon>
        <taxon>Tracheophyta</taxon>
        <taxon>Spermatophyta</taxon>
        <taxon>Magnoliopsida</taxon>
        <taxon>eudicotyledons</taxon>
        <taxon>Gunneridae</taxon>
        <taxon>Pentapetalae</taxon>
        <taxon>asterids</taxon>
        <taxon>Ericales</taxon>
        <taxon>Ericaceae</taxon>
        <taxon>Ericoideae</taxon>
        <taxon>Rhodoreae</taxon>
        <taxon>Rhododendron</taxon>
    </lineage>
</organism>
<protein>
    <submittedName>
        <fullName evidence="1">Uncharacterized protein</fullName>
    </submittedName>
</protein>
<sequence length="102" mass="11487">MTDRMERMMLPTRGVTKAEAEGERKEAVSYAGSQEERPSNRQRLSGGTEEEPIAVFDETEEPTDIDLEDTSKSTVPRVFRTQEVASSEAKEEDEEEGSEDED</sequence>
<proteinExistence type="predicted"/>